<dbReference type="PROSITE" id="PS50011">
    <property type="entry name" value="PROTEIN_KINASE_DOM"/>
    <property type="match status" value="1"/>
</dbReference>
<keyword evidence="4 5" id="KW-0067">ATP-binding</keyword>
<dbReference type="InterPro" id="IPR017441">
    <property type="entry name" value="Protein_kinase_ATP_BS"/>
</dbReference>
<dbReference type="Gene3D" id="1.10.510.10">
    <property type="entry name" value="Transferase(Phosphotransferase) domain 1"/>
    <property type="match status" value="1"/>
</dbReference>
<evidence type="ECO:0000256" key="4">
    <source>
        <dbReference type="ARBA" id="ARBA00022840"/>
    </source>
</evidence>
<feature type="region of interest" description="Disordered" evidence="6">
    <location>
        <begin position="1"/>
        <end position="22"/>
    </location>
</feature>
<evidence type="ECO:0000256" key="6">
    <source>
        <dbReference type="SAM" id="MobiDB-lite"/>
    </source>
</evidence>
<keyword evidence="2 5" id="KW-0547">Nucleotide-binding</keyword>
<dbReference type="SMART" id="SM00219">
    <property type="entry name" value="TyrKc"/>
    <property type="match status" value="1"/>
</dbReference>
<dbReference type="PANTHER" id="PTHR43289:SF34">
    <property type="entry name" value="SERINE_THREONINE-PROTEIN KINASE YBDM-RELATED"/>
    <property type="match status" value="1"/>
</dbReference>
<proteinExistence type="predicted"/>
<accession>A0A3N7JXM6</accession>
<protein>
    <submittedName>
        <fullName evidence="8">Serine/threonine protein kinase</fullName>
    </submittedName>
</protein>
<dbReference type="GO" id="GO:0004674">
    <property type="term" value="F:protein serine/threonine kinase activity"/>
    <property type="evidence" value="ECO:0007669"/>
    <property type="project" value="UniProtKB-KW"/>
</dbReference>
<dbReference type="SUPFAM" id="SSF56112">
    <property type="entry name" value="Protein kinase-like (PK-like)"/>
    <property type="match status" value="1"/>
</dbReference>
<dbReference type="InterPro" id="IPR008266">
    <property type="entry name" value="Tyr_kinase_AS"/>
</dbReference>
<evidence type="ECO:0000313" key="9">
    <source>
        <dbReference type="Proteomes" id="UP000267464"/>
    </source>
</evidence>
<organism evidence="8 9">
    <name type="scientific">Piscinibacter terrae</name>
    <dbReference type="NCBI Taxonomy" id="2496871"/>
    <lineage>
        <taxon>Bacteria</taxon>
        <taxon>Pseudomonadati</taxon>
        <taxon>Pseudomonadota</taxon>
        <taxon>Betaproteobacteria</taxon>
        <taxon>Burkholderiales</taxon>
        <taxon>Sphaerotilaceae</taxon>
        <taxon>Piscinibacter</taxon>
    </lineage>
</organism>
<evidence type="ECO:0000256" key="5">
    <source>
        <dbReference type="PROSITE-ProRule" id="PRU10141"/>
    </source>
</evidence>
<reference evidence="8 9" key="1">
    <citation type="submission" date="2018-08" db="EMBL/GenBank/DDBJ databases">
        <authorList>
            <person name="Khan S.A."/>
            <person name="Jeon C.O."/>
            <person name="Chun B.H."/>
            <person name="Jeong S.E."/>
        </authorList>
    </citation>
    <scope>NUCLEOTIDE SEQUENCE [LARGE SCALE GENOMIC DNA]</scope>
    <source>
        <strain evidence="8 9">S-16</strain>
    </source>
</reference>
<dbReference type="Pfam" id="PF00069">
    <property type="entry name" value="Pkinase"/>
    <property type="match status" value="1"/>
</dbReference>
<evidence type="ECO:0000313" key="8">
    <source>
        <dbReference type="EMBL" id="RQP23645.1"/>
    </source>
</evidence>
<keyword evidence="9" id="KW-1185">Reference proteome</keyword>
<dbReference type="PANTHER" id="PTHR43289">
    <property type="entry name" value="MITOGEN-ACTIVATED PROTEIN KINASE KINASE KINASE 20-RELATED"/>
    <property type="match status" value="1"/>
</dbReference>
<dbReference type="InterPro" id="IPR011009">
    <property type="entry name" value="Kinase-like_dom_sf"/>
</dbReference>
<dbReference type="AlphaFoldDB" id="A0A3N7JXM6"/>
<keyword evidence="3 8" id="KW-0418">Kinase</keyword>
<keyword evidence="1" id="KW-0808">Transferase</keyword>
<dbReference type="RefSeq" id="WP_124541364.1">
    <property type="nucleotide sequence ID" value="NZ_QUSW01000004.1"/>
</dbReference>
<reference evidence="8 9" key="2">
    <citation type="submission" date="2018-12" db="EMBL/GenBank/DDBJ databases">
        <title>Rhizobacter gummiphilus sp. nov., a rubber-degrading bacterium isolated from the soil of a botanical garden in Japan.</title>
        <authorList>
            <person name="Shunsuke S.S."/>
        </authorList>
    </citation>
    <scope>NUCLEOTIDE SEQUENCE [LARGE SCALE GENOMIC DNA]</scope>
    <source>
        <strain evidence="8 9">S-16</strain>
    </source>
</reference>
<gene>
    <name evidence="8" type="ORF">DZC73_16065</name>
</gene>
<evidence type="ECO:0000256" key="3">
    <source>
        <dbReference type="ARBA" id="ARBA00022777"/>
    </source>
</evidence>
<keyword evidence="8" id="KW-0723">Serine/threonine-protein kinase</keyword>
<feature type="region of interest" description="Disordered" evidence="6">
    <location>
        <begin position="488"/>
        <end position="532"/>
    </location>
</feature>
<dbReference type="InterPro" id="IPR000719">
    <property type="entry name" value="Prot_kinase_dom"/>
</dbReference>
<evidence type="ECO:0000259" key="7">
    <source>
        <dbReference type="PROSITE" id="PS50011"/>
    </source>
</evidence>
<dbReference type="OrthoDB" id="9801841at2"/>
<name>A0A3N7JXM6_9BURK</name>
<evidence type="ECO:0000256" key="1">
    <source>
        <dbReference type="ARBA" id="ARBA00022679"/>
    </source>
</evidence>
<dbReference type="InterPro" id="IPR020635">
    <property type="entry name" value="Tyr_kinase_cat_dom"/>
</dbReference>
<dbReference type="PROSITE" id="PS00109">
    <property type="entry name" value="PROTEIN_KINASE_TYR"/>
    <property type="match status" value="1"/>
</dbReference>
<sequence>MDPCPSPEGESPGSSSPDASSQEALAAGSVLGDFEIIRIIGSGGFGTVYLARDRSLEREVAIKEFLPVQLACRREGSQQITLRSQANGASFQLGLRSFVNEARILARFNHPGIVKVHRFWEANGTAYMVMPYLRGPTLRDVRRSMKESPTEAWLRGIIDPLLDALAMLHAEGIFHRDIAPDNILLPSPHEPVLLDFGAARRVIGDHTQTLTAVLKPSYAPIEQYAEDTQLRQGPWTDLYALGAVVVYMLNALPPPPSTVRSMHDEVPRLLAQPPAGVSVNFLAAIQWALAVRPQDRPQSVQQFRNALDGRIPTPEFAPRESLVPDEEIYLDIPPMAAQPVEHSTQPSMHRMQASRATWDTTLRLSDAPQAVKDSATKPAQAKLPTPSAREKLARLREQATWPKAGALALSFLVLLACGATAAWLGSRRPEPTAATWHALAKHAKKDVIIEERESDSRPVTISSAGLAIPVAAAASMVQAASVVSGSGTFGPKPLSVASESPPKPREKARERAPIPRKPGEGSKAQRVAAAASPREACGDRNFFSRAICMNRKCDEPAFRRHPQCVALLQQRENTSHRWEH</sequence>
<feature type="binding site" evidence="5">
    <location>
        <position position="63"/>
    </location>
    <ligand>
        <name>ATP</name>
        <dbReference type="ChEBI" id="CHEBI:30616"/>
    </ligand>
</feature>
<dbReference type="GO" id="GO:0004713">
    <property type="term" value="F:protein tyrosine kinase activity"/>
    <property type="evidence" value="ECO:0007669"/>
    <property type="project" value="InterPro"/>
</dbReference>
<comment type="caution">
    <text evidence="8">The sequence shown here is derived from an EMBL/GenBank/DDBJ whole genome shotgun (WGS) entry which is preliminary data.</text>
</comment>
<feature type="domain" description="Protein kinase" evidence="7">
    <location>
        <begin position="34"/>
        <end position="316"/>
    </location>
</feature>
<dbReference type="CDD" id="cd14014">
    <property type="entry name" value="STKc_PknB_like"/>
    <property type="match status" value="1"/>
</dbReference>
<dbReference type="Proteomes" id="UP000267464">
    <property type="component" value="Unassembled WGS sequence"/>
</dbReference>
<dbReference type="EMBL" id="QUSW01000004">
    <property type="protein sequence ID" value="RQP23645.1"/>
    <property type="molecule type" value="Genomic_DNA"/>
</dbReference>
<feature type="compositionally biased region" description="Basic and acidic residues" evidence="6">
    <location>
        <begin position="502"/>
        <end position="520"/>
    </location>
</feature>
<evidence type="ECO:0000256" key="2">
    <source>
        <dbReference type="ARBA" id="ARBA00022741"/>
    </source>
</evidence>
<dbReference type="PROSITE" id="PS00107">
    <property type="entry name" value="PROTEIN_KINASE_ATP"/>
    <property type="match status" value="1"/>
</dbReference>
<dbReference type="GO" id="GO:0005524">
    <property type="term" value="F:ATP binding"/>
    <property type="evidence" value="ECO:0007669"/>
    <property type="project" value="UniProtKB-UniRule"/>
</dbReference>
<feature type="compositionally biased region" description="Low complexity" evidence="6">
    <location>
        <begin position="7"/>
        <end position="21"/>
    </location>
</feature>